<gene>
    <name evidence="2" type="ORF">CTI12_AA560990</name>
</gene>
<accession>A0A2U1KV54</accession>
<dbReference type="PANTHER" id="PTHR34193:SF1">
    <property type="entry name" value="EXPRESSED PROTEIN"/>
    <property type="match status" value="1"/>
</dbReference>
<organism evidence="2 3">
    <name type="scientific">Artemisia annua</name>
    <name type="common">Sweet wormwood</name>
    <dbReference type="NCBI Taxonomy" id="35608"/>
    <lineage>
        <taxon>Eukaryota</taxon>
        <taxon>Viridiplantae</taxon>
        <taxon>Streptophyta</taxon>
        <taxon>Embryophyta</taxon>
        <taxon>Tracheophyta</taxon>
        <taxon>Spermatophyta</taxon>
        <taxon>Magnoliopsida</taxon>
        <taxon>eudicotyledons</taxon>
        <taxon>Gunneridae</taxon>
        <taxon>Pentapetalae</taxon>
        <taxon>asterids</taxon>
        <taxon>campanulids</taxon>
        <taxon>Asterales</taxon>
        <taxon>Asteraceae</taxon>
        <taxon>Asteroideae</taxon>
        <taxon>Anthemideae</taxon>
        <taxon>Artemisiinae</taxon>
        <taxon>Artemisia</taxon>
    </lineage>
</organism>
<sequence>MFDFNPQFSNNQNHNNYSSNNFNHHGTNNNRHRFNRNNVSGSGVDHQFSLETMEEENSGVCSPPLWRNTSPPDSPVRHTNHGVLSPASRAQAIARGKREIMEMVQNMPETSYELSLKDLVEQRNEFLDTSHVDETQSMEENEERSILRGSNNNYKKKASVKRQESNKTGKIVVRNGSTNHNKGLFINMFFPFSVGSKKKKTSITTSLSFGKDSIKYSPKPELFEKSSGGDRRDWWWKKYTGSGDSESLGITSSSSGDSTRRSGSSGSSGSSAAGSLHSNSNRKNNDCSYGCWSFFPSRKRKS</sequence>
<dbReference type="EMBL" id="PKPP01013647">
    <property type="protein sequence ID" value="PWA40631.1"/>
    <property type="molecule type" value="Genomic_DNA"/>
</dbReference>
<dbReference type="Proteomes" id="UP000245207">
    <property type="component" value="Unassembled WGS sequence"/>
</dbReference>
<reference evidence="2 3" key="1">
    <citation type="journal article" date="2018" name="Mol. Plant">
        <title>The genome of Artemisia annua provides insight into the evolution of Asteraceae family and artemisinin biosynthesis.</title>
        <authorList>
            <person name="Shen Q."/>
            <person name="Zhang L."/>
            <person name="Liao Z."/>
            <person name="Wang S."/>
            <person name="Yan T."/>
            <person name="Shi P."/>
            <person name="Liu M."/>
            <person name="Fu X."/>
            <person name="Pan Q."/>
            <person name="Wang Y."/>
            <person name="Lv Z."/>
            <person name="Lu X."/>
            <person name="Zhang F."/>
            <person name="Jiang W."/>
            <person name="Ma Y."/>
            <person name="Chen M."/>
            <person name="Hao X."/>
            <person name="Li L."/>
            <person name="Tang Y."/>
            <person name="Lv G."/>
            <person name="Zhou Y."/>
            <person name="Sun X."/>
            <person name="Brodelius P.E."/>
            <person name="Rose J.K.C."/>
            <person name="Tang K."/>
        </authorList>
    </citation>
    <scope>NUCLEOTIDE SEQUENCE [LARGE SCALE GENOMIC DNA]</scope>
    <source>
        <strain evidence="3">cv. Huhao1</strain>
        <tissue evidence="2">Leaf</tissue>
    </source>
</reference>
<evidence type="ECO:0000313" key="3">
    <source>
        <dbReference type="Proteomes" id="UP000245207"/>
    </source>
</evidence>
<dbReference type="STRING" id="35608.A0A2U1KV54"/>
<keyword evidence="3" id="KW-1185">Reference proteome</keyword>
<feature type="region of interest" description="Disordered" evidence="1">
    <location>
        <begin position="129"/>
        <end position="177"/>
    </location>
</feature>
<dbReference type="OrthoDB" id="776574at2759"/>
<evidence type="ECO:0000256" key="1">
    <source>
        <dbReference type="SAM" id="MobiDB-lite"/>
    </source>
</evidence>
<protein>
    <submittedName>
        <fullName evidence="2">Uncharacterized protein</fullName>
    </submittedName>
</protein>
<feature type="compositionally biased region" description="Low complexity" evidence="1">
    <location>
        <begin position="242"/>
        <end position="281"/>
    </location>
</feature>
<feature type="compositionally biased region" description="Low complexity" evidence="1">
    <location>
        <begin position="1"/>
        <end position="29"/>
    </location>
</feature>
<dbReference type="AlphaFoldDB" id="A0A2U1KV54"/>
<comment type="caution">
    <text evidence="2">The sequence shown here is derived from an EMBL/GenBank/DDBJ whole genome shotgun (WGS) entry which is preliminary data.</text>
</comment>
<proteinExistence type="predicted"/>
<feature type="region of interest" description="Disordered" evidence="1">
    <location>
        <begin position="240"/>
        <end position="302"/>
    </location>
</feature>
<name>A0A2U1KV54_ARTAN</name>
<dbReference type="PANTHER" id="PTHR34193">
    <property type="entry name" value="OS11G0199801 PROTEIN"/>
    <property type="match status" value="1"/>
</dbReference>
<feature type="region of interest" description="Disordered" evidence="1">
    <location>
        <begin position="1"/>
        <end position="40"/>
    </location>
</feature>
<evidence type="ECO:0000313" key="2">
    <source>
        <dbReference type="EMBL" id="PWA40631.1"/>
    </source>
</evidence>